<dbReference type="InterPro" id="IPR036397">
    <property type="entry name" value="RNaseH_sf"/>
</dbReference>
<evidence type="ECO:0000313" key="13">
    <source>
        <dbReference type="Proteomes" id="UP001176429"/>
    </source>
</evidence>
<dbReference type="SUPFAM" id="SSF53098">
    <property type="entry name" value="Ribonuclease H-like"/>
    <property type="match status" value="1"/>
</dbReference>
<keyword evidence="6" id="KW-0540">Nuclease</keyword>
<comment type="similarity">
    <text evidence="3">Belongs to the RNase H family.</text>
</comment>
<dbReference type="InterPro" id="IPR012337">
    <property type="entry name" value="RNaseH-like_sf"/>
</dbReference>
<organism evidence="12 13">
    <name type="scientific">Hymenobacter aranciens</name>
    <dbReference type="NCBI Taxonomy" id="3063996"/>
    <lineage>
        <taxon>Bacteria</taxon>
        <taxon>Pseudomonadati</taxon>
        <taxon>Bacteroidota</taxon>
        <taxon>Cytophagia</taxon>
        <taxon>Cytophagales</taxon>
        <taxon>Hymenobacteraceae</taxon>
        <taxon>Hymenobacter</taxon>
    </lineage>
</organism>
<dbReference type="EC" id="3.1.26.4" evidence="5"/>
<dbReference type="PANTHER" id="PTHR10642">
    <property type="entry name" value="RIBONUCLEASE H1"/>
    <property type="match status" value="1"/>
</dbReference>
<accession>A0ABT9B5U0</accession>
<keyword evidence="9 12" id="KW-0378">Hydrolase</keyword>
<keyword evidence="13" id="KW-1185">Reference proteome</keyword>
<dbReference type="RefSeq" id="WP_305004953.1">
    <property type="nucleotide sequence ID" value="NZ_JAUQSY010000002.1"/>
</dbReference>
<dbReference type="InterPro" id="IPR022892">
    <property type="entry name" value="RNaseHI"/>
</dbReference>
<keyword evidence="10" id="KW-0460">Magnesium</keyword>
<keyword evidence="7" id="KW-0479">Metal-binding</keyword>
<comment type="cofactor">
    <cofactor evidence="2">
        <name>Mg(2+)</name>
        <dbReference type="ChEBI" id="CHEBI:18420"/>
    </cofactor>
</comment>
<evidence type="ECO:0000256" key="3">
    <source>
        <dbReference type="ARBA" id="ARBA00005300"/>
    </source>
</evidence>
<dbReference type="Proteomes" id="UP001176429">
    <property type="component" value="Unassembled WGS sequence"/>
</dbReference>
<feature type="domain" description="RNase H type-1" evidence="11">
    <location>
        <begin position="2"/>
        <end position="141"/>
    </location>
</feature>
<gene>
    <name evidence="12" type="primary">rnhA</name>
    <name evidence="12" type="ORF">Q5H93_02750</name>
</gene>
<name>A0ABT9B5U0_9BACT</name>
<sequence length="161" mass="18102">MSSPTIHLYTDGSARGNPGPGGYGAILRYGPHEKELTQGFRLTTNNRMELLAVIVGLEAVTRPEIPVLVVSDSKYVVDAVVQRWVFNWERKPDFAKKANEDLWRRFLKVYRQRTVTFRWIKGHAGHAENERCDVLAVQSALGKGLLPDEGYERIVAAAPLL</sequence>
<dbReference type="CDD" id="cd09278">
    <property type="entry name" value="RNase_HI_prokaryote_like"/>
    <property type="match status" value="1"/>
</dbReference>
<dbReference type="NCBIfam" id="NF001236">
    <property type="entry name" value="PRK00203.1"/>
    <property type="match status" value="1"/>
</dbReference>
<dbReference type="EMBL" id="JAUQSY010000002">
    <property type="protein sequence ID" value="MDO7873637.1"/>
    <property type="molecule type" value="Genomic_DNA"/>
</dbReference>
<evidence type="ECO:0000256" key="9">
    <source>
        <dbReference type="ARBA" id="ARBA00022801"/>
    </source>
</evidence>
<evidence type="ECO:0000256" key="4">
    <source>
        <dbReference type="ARBA" id="ARBA00011245"/>
    </source>
</evidence>
<evidence type="ECO:0000256" key="6">
    <source>
        <dbReference type="ARBA" id="ARBA00022722"/>
    </source>
</evidence>
<dbReference type="Gene3D" id="3.30.420.10">
    <property type="entry name" value="Ribonuclease H-like superfamily/Ribonuclease H"/>
    <property type="match status" value="1"/>
</dbReference>
<dbReference type="Pfam" id="PF00075">
    <property type="entry name" value="RNase_H"/>
    <property type="match status" value="1"/>
</dbReference>
<keyword evidence="8" id="KW-0255">Endonuclease</keyword>
<evidence type="ECO:0000256" key="1">
    <source>
        <dbReference type="ARBA" id="ARBA00000077"/>
    </source>
</evidence>
<comment type="caution">
    <text evidence="12">The sequence shown here is derived from an EMBL/GenBank/DDBJ whole genome shotgun (WGS) entry which is preliminary data.</text>
</comment>
<dbReference type="InterPro" id="IPR050092">
    <property type="entry name" value="RNase_H"/>
</dbReference>
<dbReference type="PANTHER" id="PTHR10642:SF26">
    <property type="entry name" value="RIBONUCLEASE H1"/>
    <property type="match status" value="1"/>
</dbReference>
<comment type="catalytic activity">
    <reaction evidence="1">
        <text>Endonucleolytic cleavage to 5'-phosphomonoester.</text>
        <dbReference type="EC" id="3.1.26.4"/>
    </reaction>
</comment>
<evidence type="ECO:0000256" key="7">
    <source>
        <dbReference type="ARBA" id="ARBA00022723"/>
    </source>
</evidence>
<evidence type="ECO:0000256" key="5">
    <source>
        <dbReference type="ARBA" id="ARBA00012180"/>
    </source>
</evidence>
<protein>
    <recommendedName>
        <fullName evidence="5">ribonuclease H</fullName>
        <ecNumber evidence="5">3.1.26.4</ecNumber>
    </recommendedName>
</protein>
<dbReference type="InterPro" id="IPR002156">
    <property type="entry name" value="RNaseH_domain"/>
</dbReference>
<dbReference type="GO" id="GO:0004523">
    <property type="term" value="F:RNA-DNA hybrid ribonuclease activity"/>
    <property type="evidence" value="ECO:0007669"/>
    <property type="project" value="UniProtKB-EC"/>
</dbReference>
<dbReference type="PROSITE" id="PS50879">
    <property type="entry name" value="RNASE_H_1"/>
    <property type="match status" value="1"/>
</dbReference>
<evidence type="ECO:0000259" key="11">
    <source>
        <dbReference type="PROSITE" id="PS50879"/>
    </source>
</evidence>
<proteinExistence type="inferred from homology"/>
<evidence type="ECO:0000256" key="10">
    <source>
        <dbReference type="ARBA" id="ARBA00022842"/>
    </source>
</evidence>
<comment type="subunit">
    <text evidence="4">Monomer.</text>
</comment>
<evidence type="ECO:0000313" key="12">
    <source>
        <dbReference type="EMBL" id="MDO7873637.1"/>
    </source>
</evidence>
<evidence type="ECO:0000256" key="2">
    <source>
        <dbReference type="ARBA" id="ARBA00001946"/>
    </source>
</evidence>
<reference evidence="12" key="1">
    <citation type="submission" date="2023-07" db="EMBL/GenBank/DDBJ databases">
        <authorList>
            <person name="Kim M.K."/>
        </authorList>
    </citation>
    <scope>NUCLEOTIDE SEQUENCE</scope>
    <source>
        <strain evidence="12">ASUV-10-1</strain>
    </source>
</reference>
<evidence type="ECO:0000256" key="8">
    <source>
        <dbReference type="ARBA" id="ARBA00022759"/>
    </source>
</evidence>